<evidence type="ECO:0000313" key="2">
    <source>
        <dbReference type="Proteomes" id="UP001529510"/>
    </source>
</evidence>
<dbReference type="CDD" id="cd18809">
    <property type="entry name" value="SF1_C_RecD"/>
    <property type="match status" value="1"/>
</dbReference>
<keyword evidence="2" id="KW-1185">Reference proteome</keyword>
<protein>
    <submittedName>
        <fullName evidence="1">Uncharacterized protein</fullName>
    </submittedName>
</protein>
<comment type="caution">
    <text evidence="1">The sequence shown here is derived from an EMBL/GenBank/DDBJ whole genome shotgun (WGS) entry which is preliminary data.</text>
</comment>
<dbReference type="Proteomes" id="UP001529510">
    <property type="component" value="Unassembled WGS sequence"/>
</dbReference>
<dbReference type="InterPro" id="IPR051055">
    <property type="entry name" value="PIF1_helicase"/>
</dbReference>
<gene>
    <name evidence="1" type="ORF">M9458_003501</name>
</gene>
<proteinExistence type="predicted"/>
<feature type="non-terminal residue" evidence="1">
    <location>
        <position position="1"/>
    </location>
</feature>
<name>A0ABD0RP60_CIRMR</name>
<dbReference type="PANTHER" id="PTHR47642:SF7">
    <property type="entry name" value="ATP-DEPENDENT DNA HELICASE PIF1"/>
    <property type="match status" value="1"/>
</dbReference>
<dbReference type="AlphaFoldDB" id="A0ABD0RP60"/>
<sequence>GMTLDCVEISLARVFESGQAYVALSRARSLEGLRVMDFDPRVVQANQDVLLFYKRLRKERLLMQVSPPWTITLFLK</sequence>
<reference evidence="1 2" key="1">
    <citation type="submission" date="2024-05" db="EMBL/GenBank/DDBJ databases">
        <title>Genome sequencing and assembly of Indian major carp, Cirrhinus mrigala (Hamilton, 1822).</title>
        <authorList>
            <person name="Mohindra V."/>
            <person name="Chowdhury L.M."/>
            <person name="Lal K."/>
            <person name="Jena J.K."/>
        </authorList>
    </citation>
    <scope>NUCLEOTIDE SEQUENCE [LARGE SCALE GENOMIC DNA]</scope>
    <source>
        <strain evidence="1">CM1030</strain>
        <tissue evidence="1">Blood</tissue>
    </source>
</reference>
<dbReference type="SUPFAM" id="SSF52540">
    <property type="entry name" value="P-loop containing nucleoside triphosphate hydrolases"/>
    <property type="match status" value="1"/>
</dbReference>
<evidence type="ECO:0000313" key="1">
    <source>
        <dbReference type="EMBL" id="KAL0200314.1"/>
    </source>
</evidence>
<dbReference type="InterPro" id="IPR027417">
    <property type="entry name" value="P-loop_NTPase"/>
</dbReference>
<accession>A0ABD0RP60</accession>
<organism evidence="1 2">
    <name type="scientific">Cirrhinus mrigala</name>
    <name type="common">Mrigala</name>
    <dbReference type="NCBI Taxonomy" id="683832"/>
    <lineage>
        <taxon>Eukaryota</taxon>
        <taxon>Metazoa</taxon>
        <taxon>Chordata</taxon>
        <taxon>Craniata</taxon>
        <taxon>Vertebrata</taxon>
        <taxon>Euteleostomi</taxon>
        <taxon>Actinopterygii</taxon>
        <taxon>Neopterygii</taxon>
        <taxon>Teleostei</taxon>
        <taxon>Ostariophysi</taxon>
        <taxon>Cypriniformes</taxon>
        <taxon>Cyprinidae</taxon>
        <taxon>Labeoninae</taxon>
        <taxon>Labeonini</taxon>
        <taxon>Cirrhinus</taxon>
    </lineage>
</organism>
<dbReference type="PANTHER" id="PTHR47642">
    <property type="entry name" value="ATP-DEPENDENT DNA HELICASE"/>
    <property type="match status" value="1"/>
</dbReference>
<dbReference type="EMBL" id="JAMKFB020000002">
    <property type="protein sequence ID" value="KAL0200314.1"/>
    <property type="molecule type" value="Genomic_DNA"/>
</dbReference>